<reference evidence="2 3" key="1">
    <citation type="submission" date="2018-06" db="EMBL/GenBank/DDBJ databases">
        <title>Comparative genomics reveals the genomic features of Rhizophagus irregularis, R. cerebriforme, R. diaphanum and Gigaspora rosea, and their symbiotic lifestyle signature.</title>
        <authorList>
            <person name="Morin E."/>
            <person name="San Clemente H."/>
            <person name="Chen E.C.H."/>
            <person name="De La Providencia I."/>
            <person name="Hainaut M."/>
            <person name="Kuo A."/>
            <person name="Kohler A."/>
            <person name="Murat C."/>
            <person name="Tang N."/>
            <person name="Roy S."/>
            <person name="Loubradou J."/>
            <person name="Henrissat B."/>
            <person name="Grigoriev I.V."/>
            <person name="Corradi N."/>
            <person name="Roux C."/>
            <person name="Martin F.M."/>
        </authorList>
    </citation>
    <scope>NUCLEOTIDE SEQUENCE [LARGE SCALE GENOMIC DNA]</scope>
    <source>
        <strain evidence="2 3">DAOM 194757</strain>
    </source>
</reference>
<accession>A0A397VYK9</accession>
<evidence type="ECO:0000313" key="2">
    <source>
        <dbReference type="EMBL" id="RIB24106.1"/>
    </source>
</evidence>
<dbReference type="AlphaFoldDB" id="A0A397VYK9"/>
<gene>
    <name evidence="2" type="ORF">C2G38_2070838</name>
</gene>
<comment type="caution">
    <text evidence="2">The sequence shown here is derived from an EMBL/GenBank/DDBJ whole genome shotgun (WGS) entry which is preliminary data.</text>
</comment>
<keyword evidence="1" id="KW-0472">Membrane</keyword>
<feature type="transmembrane region" description="Helical" evidence="1">
    <location>
        <begin position="7"/>
        <end position="28"/>
    </location>
</feature>
<keyword evidence="1" id="KW-0812">Transmembrane</keyword>
<keyword evidence="3" id="KW-1185">Reference proteome</keyword>
<sequence>MWTWWEFFSYFSFTFYNWLKSLILSLYAHMKFGIFWSILNSQNYIITITMY</sequence>
<proteinExistence type="predicted"/>
<dbReference type="EMBL" id="QKWP01000230">
    <property type="protein sequence ID" value="RIB24106.1"/>
    <property type="molecule type" value="Genomic_DNA"/>
</dbReference>
<evidence type="ECO:0000256" key="1">
    <source>
        <dbReference type="SAM" id="Phobius"/>
    </source>
</evidence>
<protein>
    <submittedName>
        <fullName evidence="2">Uncharacterized protein</fullName>
    </submittedName>
</protein>
<organism evidence="2 3">
    <name type="scientific">Gigaspora rosea</name>
    <dbReference type="NCBI Taxonomy" id="44941"/>
    <lineage>
        <taxon>Eukaryota</taxon>
        <taxon>Fungi</taxon>
        <taxon>Fungi incertae sedis</taxon>
        <taxon>Mucoromycota</taxon>
        <taxon>Glomeromycotina</taxon>
        <taxon>Glomeromycetes</taxon>
        <taxon>Diversisporales</taxon>
        <taxon>Gigasporaceae</taxon>
        <taxon>Gigaspora</taxon>
    </lineage>
</organism>
<name>A0A397VYK9_9GLOM</name>
<evidence type="ECO:0000313" key="3">
    <source>
        <dbReference type="Proteomes" id="UP000266673"/>
    </source>
</evidence>
<dbReference type="Proteomes" id="UP000266673">
    <property type="component" value="Unassembled WGS sequence"/>
</dbReference>
<keyword evidence="1" id="KW-1133">Transmembrane helix</keyword>